<name>A0A0K0DMX1_ANGCA</name>
<dbReference type="PANTHER" id="PTHR19871">
    <property type="entry name" value="BETA TRANSDUCIN-RELATED PROTEIN"/>
    <property type="match status" value="1"/>
</dbReference>
<dbReference type="WBParaSite" id="ACAC_0001307301-mRNA-1">
    <property type="protein sequence ID" value="ACAC_0001307301-mRNA-1"/>
    <property type="gene ID" value="ACAC_0001307301"/>
</dbReference>
<proteinExistence type="predicted"/>
<organism evidence="2 3">
    <name type="scientific">Angiostrongylus cantonensis</name>
    <name type="common">Rat lungworm</name>
    <dbReference type="NCBI Taxonomy" id="6313"/>
    <lineage>
        <taxon>Eukaryota</taxon>
        <taxon>Metazoa</taxon>
        <taxon>Ecdysozoa</taxon>
        <taxon>Nematoda</taxon>
        <taxon>Chromadorea</taxon>
        <taxon>Rhabditida</taxon>
        <taxon>Rhabditina</taxon>
        <taxon>Rhabditomorpha</taxon>
        <taxon>Strongyloidea</taxon>
        <taxon>Metastrongylidae</taxon>
        <taxon>Angiostrongylus</taxon>
    </lineage>
</organism>
<keyword evidence="2" id="KW-1185">Reference proteome</keyword>
<dbReference type="Proteomes" id="UP000035642">
    <property type="component" value="Unassembled WGS sequence"/>
</dbReference>
<reference evidence="2" key="1">
    <citation type="submission" date="2012-09" db="EMBL/GenBank/DDBJ databases">
        <authorList>
            <person name="Martin A.A."/>
        </authorList>
    </citation>
    <scope>NUCLEOTIDE SEQUENCE</scope>
</reference>
<sequence>MTILKIDYGDNDEGCLAAMFRRGSAKWKSIQPPTEDLPLSSSQSRNSKIYVIYGNSEEFDLERRTLWMDVLPELQSFAFHSAFDIEWIDPLAEGGELTEDVVDRIICGAKDDNSWLICLLGDKYGSAGPPNRIPSEEFEAIRGAIFEHATDLKLLDQHYVLDRVSSKAEYRLNTHFEDKKMRTNLAEVIRKGVKSAYDDDAQMTVARQKRYFWSPVHKVASIALDRNCRCTMVLRKFDGVRPDTGVNSKFCDNKPESAERITALKNQISENVNNKLILSHIFVPENGDIQGFFGSRDAEKYKNLFSRQVLETMKNHLLLLHPFAPNSFLTPMDVAAKENELHLCERFTDYHNVLFFQELLSTAASGGVLLIQGPDICGKTQSLCRLFEQAPPVLKIIRFIDLTYSSTFAHELWRHINLQFCSLIGRNPQHVINAITFEEQLNLFDEMLALLDDKMLYLFLDDVHLLKQGPFFGALEKRLKKLTNSNRNILVGEILLDQILQRKDGVMSGGIQGENSTILLLTGDLFKRLTRIRRFLSPLRCFFSVSSFIFLWLFFFVNIRFY</sequence>
<protein>
    <submittedName>
        <fullName evidence="3">WD_REPEATS_REGION domain-containing protein</fullName>
    </submittedName>
</protein>
<dbReference type="STRING" id="6313.A0A0K0DMX1"/>
<evidence type="ECO:0000313" key="2">
    <source>
        <dbReference type="Proteomes" id="UP000035642"/>
    </source>
</evidence>
<evidence type="ECO:0000256" key="1">
    <source>
        <dbReference type="SAM" id="Phobius"/>
    </source>
</evidence>
<evidence type="ECO:0000313" key="3">
    <source>
        <dbReference type="WBParaSite" id="ACAC_0001307301-mRNA-1"/>
    </source>
</evidence>
<dbReference type="InterPro" id="IPR027417">
    <property type="entry name" value="P-loop_NTPase"/>
</dbReference>
<accession>A0A0K0DMX1</accession>
<dbReference type="InterPro" id="IPR052752">
    <property type="entry name" value="NACHT-WD_repeat"/>
</dbReference>
<feature type="transmembrane region" description="Helical" evidence="1">
    <location>
        <begin position="542"/>
        <end position="561"/>
    </location>
</feature>
<dbReference type="SUPFAM" id="SSF52540">
    <property type="entry name" value="P-loop containing nucleoside triphosphate hydrolases"/>
    <property type="match status" value="1"/>
</dbReference>
<dbReference type="AlphaFoldDB" id="A0A0K0DMX1"/>
<dbReference type="PANTHER" id="PTHR19871:SF38">
    <property type="entry name" value="PROTEIN QUI-1"/>
    <property type="match status" value="1"/>
</dbReference>
<reference evidence="3" key="2">
    <citation type="submission" date="2017-02" db="UniProtKB">
        <authorList>
            <consortium name="WormBaseParasite"/>
        </authorList>
    </citation>
    <scope>IDENTIFICATION</scope>
</reference>
<keyword evidence="1" id="KW-0472">Membrane</keyword>
<keyword evidence="1" id="KW-0812">Transmembrane</keyword>
<keyword evidence="1" id="KW-1133">Transmembrane helix</keyword>